<protein>
    <recommendedName>
        <fullName evidence="3">Lipoprotein</fullName>
    </recommendedName>
</protein>
<dbReference type="RefSeq" id="WP_379683556.1">
    <property type="nucleotide sequence ID" value="NZ_JBHLYW010000011.1"/>
</dbReference>
<dbReference type="Proteomes" id="UP001589734">
    <property type="component" value="Unassembled WGS sequence"/>
</dbReference>
<sequence length="391" mass="45989">MINNFRLNLRNRNSILFVFTIILFGCQRIEKTAENEEYPGKKLEISPKEIQRILNTKANLESVEVSDNLKFSIPENYYFETSTIKKEDIEGADIKYGKLDLTTKDSYDVVQIVNALFNENKISEENIIVVKDENPNLVTIDDLKEQYKIDAIYFEDKNSIVFSEGKTFTTLHFQYDFKIKSYLIYSGSISWTKEFPNADKLNLAFYFLRNAKNLLSDNLTKQEFTWKDYLDNSPQIEINLMKFYFKDFKKEMDVFLEVNETSSPVYDGISLLTLCRIPSNGDTLFYQFLNNIETGNYEEANNFKWANGLIFRQVRYKIIPKGNSTVLEINQLNYEGEVFDKQFVVLTIMNHNKKTFLLKKAKIMNEKIADFYVKMFNYYVENLTLDVVNKK</sequence>
<reference evidence="1 2" key="1">
    <citation type="submission" date="2024-09" db="EMBL/GenBank/DDBJ databases">
        <authorList>
            <person name="Sun Q."/>
            <person name="Mori K."/>
        </authorList>
    </citation>
    <scope>NUCLEOTIDE SEQUENCE [LARGE SCALE GENOMIC DNA]</scope>
    <source>
        <strain evidence="1 2">CGMCC 1.12926</strain>
    </source>
</reference>
<dbReference type="EMBL" id="JBHLYW010000011">
    <property type="protein sequence ID" value="MFC0079008.1"/>
    <property type="molecule type" value="Genomic_DNA"/>
</dbReference>
<dbReference type="PROSITE" id="PS51257">
    <property type="entry name" value="PROKAR_LIPOPROTEIN"/>
    <property type="match status" value="1"/>
</dbReference>
<evidence type="ECO:0008006" key="3">
    <source>
        <dbReference type="Google" id="ProtNLM"/>
    </source>
</evidence>
<keyword evidence="2" id="KW-1185">Reference proteome</keyword>
<gene>
    <name evidence="1" type="ORF">ACFFLS_18310</name>
</gene>
<proteinExistence type="predicted"/>
<evidence type="ECO:0000313" key="2">
    <source>
        <dbReference type="Proteomes" id="UP001589734"/>
    </source>
</evidence>
<evidence type="ECO:0000313" key="1">
    <source>
        <dbReference type="EMBL" id="MFC0079008.1"/>
    </source>
</evidence>
<organism evidence="1 2">
    <name type="scientific">Flavobacterium procerum</name>
    <dbReference type="NCBI Taxonomy" id="1455569"/>
    <lineage>
        <taxon>Bacteria</taxon>
        <taxon>Pseudomonadati</taxon>
        <taxon>Bacteroidota</taxon>
        <taxon>Flavobacteriia</taxon>
        <taxon>Flavobacteriales</taxon>
        <taxon>Flavobacteriaceae</taxon>
        <taxon>Flavobacterium</taxon>
    </lineage>
</organism>
<accession>A0ABV6BU95</accession>
<comment type="caution">
    <text evidence="1">The sequence shown here is derived from an EMBL/GenBank/DDBJ whole genome shotgun (WGS) entry which is preliminary data.</text>
</comment>
<name>A0ABV6BU95_9FLAO</name>